<reference evidence="2 3" key="1">
    <citation type="submission" date="2024-08" db="EMBL/GenBank/DDBJ databases">
        <authorList>
            <person name="Cucini C."/>
            <person name="Frati F."/>
        </authorList>
    </citation>
    <scope>NUCLEOTIDE SEQUENCE [LARGE SCALE GENOMIC DNA]</scope>
</reference>
<sequence length="345" mass="38894">METEPIPVIREISRADIPNKCLAKVFWVDDNSYVYIGLFCPILQEEFHAAMAAATRGGPRLPSHVREGAHVIIMDADQVRNTYARGVVLKINHSNYTVKCLLIDECREIDVNCMKIYPTTNHVLSFPNFCIKGQLKDLECFIDCPFVKCLFKHHLESLGKTELDLGLCFMSISNPLQQTPTLEITFPGQESTLNSTLQNYIPSLGKMNYPPVAAVTKMALTYVSTDGDVWVQEYSNFSLINVVKKLLAGFDPKRSPQLAYQVTDEDCASWKEPYFFGEGRMFVAKHCSDGKFHRVKVNPGNDAVNGPTVTVFYVDYGHDDVVERKNLHAAYLIDPNLCFIPPQVK</sequence>
<feature type="domain" description="Tudor" evidence="1">
    <location>
        <begin position="275"/>
        <end position="337"/>
    </location>
</feature>
<evidence type="ECO:0000313" key="2">
    <source>
        <dbReference type="EMBL" id="CAL8105418.1"/>
    </source>
</evidence>
<dbReference type="SUPFAM" id="SSF63748">
    <property type="entry name" value="Tudor/PWWP/MBT"/>
    <property type="match status" value="2"/>
</dbReference>
<dbReference type="PROSITE" id="PS50304">
    <property type="entry name" value="TUDOR"/>
    <property type="match status" value="1"/>
</dbReference>
<evidence type="ECO:0000313" key="3">
    <source>
        <dbReference type="Proteomes" id="UP001642540"/>
    </source>
</evidence>
<protein>
    <recommendedName>
        <fullName evidence="1">Tudor domain-containing protein</fullName>
    </recommendedName>
</protein>
<evidence type="ECO:0000259" key="1">
    <source>
        <dbReference type="PROSITE" id="PS50304"/>
    </source>
</evidence>
<dbReference type="Proteomes" id="UP001642540">
    <property type="component" value="Unassembled WGS sequence"/>
</dbReference>
<name>A0ABP1QJ94_9HEXA</name>
<dbReference type="Pfam" id="PF00567">
    <property type="entry name" value="TUDOR"/>
    <property type="match status" value="1"/>
</dbReference>
<gene>
    <name evidence="2" type="ORF">ODALV1_LOCUS12058</name>
</gene>
<comment type="caution">
    <text evidence="2">The sequence shown here is derived from an EMBL/GenBank/DDBJ whole genome shotgun (WGS) entry which is preliminary data.</text>
</comment>
<proteinExistence type="predicted"/>
<dbReference type="EMBL" id="CAXLJM020000036">
    <property type="protein sequence ID" value="CAL8105418.1"/>
    <property type="molecule type" value="Genomic_DNA"/>
</dbReference>
<dbReference type="Gene3D" id="2.30.30.140">
    <property type="match status" value="1"/>
</dbReference>
<accession>A0ABP1QJ94</accession>
<organism evidence="2 3">
    <name type="scientific">Orchesella dallaii</name>
    <dbReference type="NCBI Taxonomy" id="48710"/>
    <lineage>
        <taxon>Eukaryota</taxon>
        <taxon>Metazoa</taxon>
        <taxon>Ecdysozoa</taxon>
        <taxon>Arthropoda</taxon>
        <taxon>Hexapoda</taxon>
        <taxon>Collembola</taxon>
        <taxon>Entomobryomorpha</taxon>
        <taxon>Entomobryoidea</taxon>
        <taxon>Orchesellidae</taxon>
        <taxon>Orchesellinae</taxon>
        <taxon>Orchesella</taxon>
    </lineage>
</organism>
<keyword evidence="3" id="KW-1185">Reference proteome</keyword>
<dbReference type="InterPro" id="IPR002999">
    <property type="entry name" value="Tudor"/>
</dbReference>